<protein>
    <submittedName>
        <fullName evidence="5">Centromere protein C</fullName>
    </submittedName>
</protein>
<dbReference type="WBParaSite" id="Hba_11106">
    <property type="protein sequence ID" value="Hba_11106"/>
    <property type="gene ID" value="Hba_11106"/>
</dbReference>
<feature type="compositionally biased region" description="Polar residues" evidence="1">
    <location>
        <begin position="33"/>
        <end position="49"/>
    </location>
</feature>
<feature type="domain" description="KANSL3 helical" evidence="3">
    <location>
        <begin position="1166"/>
        <end position="1326"/>
    </location>
</feature>
<dbReference type="InterPro" id="IPR056519">
    <property type="entry name" value="KANSL3_1st"/>
</dbReference>
<feature type="region of interest" description="Disordered" evidence="1">
    <location>
        <begin position="22"/>
        <end position="95"/>
    </location>
</feature>
<dbReference type="PANTHER" id="PTHR23021">
    <property type="entry name" value="SERPENTINE RECEPTOR, CLASS T"/>
    <property type="match status" value="1"/>
</dbReference>
<feature type="transmembrane region" description="Helical" evidence="2">
    <location>
        <begin position="1692"/>
        <end position="1712"/>
    </location>
</feature>
<feature type="transmembrane region" description="Helical" evidence="2">
    <location>
        <begin position="1732"/>
        <end position="1753"/>
    </location>
</feature>
<feature type="transmembrane region" description="Helical" evidence="2">
    <location>
        <begin position="1057"/>
        <end position="1073"/>
    </location>
</feature>
<feature type="transmembrane region" description="Helical" evidence="2">
    <location>
        <begin position="1765"/>
        <end position="1785"/>
    </location>
</feature>
<feature type="compositionally biased region" description="Low complexity" evidence="1">
    <location>
        <begin position="114"/>
        <end position="127"/>
    </location>
</feature>
<dbReference type="Pfam" id="PF10321">
    <property type="entry name" value="7TM_GPCR_Srt"/>
    <property type="match status" value="1"/>
</dbReference>
<feature type="region of interest" description="Disordered" evidence="1">
    <location>
        <begin position="512"/>
        <end position="547"/>
    </location>
</feature>
<feature type="region of interest" description="Disordered" evidence="1">
    <location>
        <begin position="1523"/>
        <end position="1558"/>
    </location>
</feature>
<keyword evidence="2" id="KW-1133">Transmembrane helix</keyword>
<keyword evidence="4" id="KW-1185">Reference proteome</keyword>
<accession>A0A1I7X0M8</accession>
<feature type="region of interest" description="Disordered" evidence="1">
    <location>
        <begin position="709"/>
        <end position="737"/>
    </location>
</feature>
<name>A0A1I7X0M8_HETBA</name>
<evidence type="ECO:0000313" key="5">
    <source>
        <dbReference type="WBParaSite" id="Hba_11106"/>
    </source>
</evidence>
<feature type="transmembrane region" description="Helical" evidence="2">
    <location>
        <begin position="1656"/>
        <end position="1680"/>
    </location>
</feature>
<dbReference type="Proteomes" id="UP000095283">
    <property type="component" value="Unplaced"/>
</dbReference>
<feature type="transmembrane region" description="Helical" evidence="2">
    <location>
        <begin position="1616"/>
        <end position="1644"/>
    </location>
</feature>
<feature type="region of interest" description="Disordered" evidence="1">
    <location>
        <begin position="317"/>
        <end position="338"/>
    </location>
</feature>
<feature type="region of interest" description="Disordered" evidence="1">
    <location>
        <begin position="160"/>
        <end position="181"/>
    </location>
</feature>
<organism evidence="4 5">
    <name type="scientific">Heterorhabditis bacteriophora</name>
    <name type="common">Entomopathogenic nematode worm</name>
    <dbReference type="NCBI Taxonomy" id="37862"/>
    <lineage>
        <taxon>Eukaryota</taxon>
        <taxon>Metazoa</taxon>
        <taxon>Ecdysozoa</taxon>
        <taxon>Nematoda</taxon>
        <taxon>Chromadorea</taxon>
        <taxon>Rhabditida</taxon>
        <taxon>Rhabditina</taxon>
        <taxon>Rhabditomorpha</taxon>
        <taxon>Strongyloidea</taxon>
        <taxon>Heterorhabditidae</taxon>
        <taxon>Heterorhabditis</taxon>
    </lineage>
</organism>
<feature type="compositionally biased region" description="Polar residues" evidence="1">
    <location>
        <begin position="720"/>
        <end position="730"/>
    </location>
</feature>
<keyword evidence="2" id="KW-0812">Transmembrane</keyword>
<sequence length="1822" mass="205027">MDFDLELDLNVDTSVSSNIMNIAKTESSEGKTKQQTHIPKSRANSSGTKKSIAEATKNSEGEESLNLNFGQATSDEADISFSGRKRQRPRGFSPDIDFIQKSSVFSIKKKTTKSPRSSSMTPTPTSSGRKSGQNVRMLAHETPEWEGSLFAKPILPTRQRIRTANRYSPSPDPHIKKDRRISEKSPIVIKIRLSDLGNILRAHVRENDPVDFILPDQFLSDQKGNKIVNSSDTKSITIHDRNTLSAESSDEDSADEESHTPVVRMADIAAAPFISTPVLPTKPKTPRSSNSLKIGTIKLPKRKKIDVNQSKKAVRLKAGKVSDSKDQIPKGNETLPHASPLINEEESRMVTRLGSLIGTPSVSSPITSSSSIVPNSVSPLEKAEDTIVTIPDQETQNVDSWTSAKKEPNTPHIRSPRPTRGNRRSSIIATDEVLGSDTVTSKKKKSLSDTITENQKLHETAESQTISKNYSSSTKSALFVGSRTLDVRPKRSSAGKSREFIAQVTGKRFSLGKKDLERGKPENEVPEIASVGKEGQQSDVEDSNDSDVKVNEMDNLSATQVTTEKQISISVGKMKKCTEGRFGVDVGCPGYAHECVRFGFFWWLLLFELFCEVKNASIPRRTATVADISPTEKKTKISTHISDNNVDSVQSIRRSGRSLTLTEKMRDLTTTRPVPSTLKQKTVDPNSALGILQRASKQMSLPFINRFIRPARTPSPEPTPTVTNRTQLTRATEEKESSELLANISITRESDQKETEELDFIPIDKRSVINSISDTKECTVIEEQSYFSASPVDSMLLQEDTTEEADIDQEKESSMFLASTSTTPTVEGPYLGVTENLGVSVGAVMDRLLLEVCQDGITRHSNIISKEEKRRRNAEKTRARYFELKAEVVERMAAAEARGEPMTRPISHYVLGLDTKPNRFGNELHLLNALLLLFFSLLLFIISYLLLIIFIGLYKLCCRGKRDALPSRELGPRKRGRNSGRFQNDYLYPSLKRGKNAEELKVTISLVLDFDEETRKLRTRKTLDFLSKQFKKEVDEVIRSKGKPAMRRRRGTRKTKKLKTPVCFIYLGVLFFLQKPYKIITIFMRLLQISFDTFLSSKSTSSSVRPRLHPKPIDPSPPDLFYRELLTDLPEESPIAEVEPDSLDIVYSSTEEPFLDDIVPPPPEDSSATPVAEAIERVMMRPTNYDGSYGVSDLYMRAREEPELRRALLDSAVDVITSQYVSETAACGREASVVVYNASMKNASRLRDAFSMFSAERRDSIYWVHRFLVELLPVHFLSSYLVLLRYAKSLTNSYVSQIVKSTVSDITPWQEVTQLVCDYTSNKVIDPEVEQLNRTISSQSLSDVVFLLVSPAMTVGDYVVKARYHDHVYKWLRQLAHPDSQQIKINLGDESDLSIAEACDLAVEKVLSMVLQLTHGVSAVIDLGFPVISGEGPRGTADDDILLTYCPSLFVVGAQACDFSPRAIKELRMGMLSSTSKEDFSSLLSFSLISLSQLFSFYYIYIYIYIYIGKKAPVMMARRLKEESTEERKPRKRKLISTPTPSPLPSEPSPFANPTLENSRSYFDNTLKKAIPDSKRFRLEEKRGNGIDKGRDFKEPKAPMASYRDMPLNESIDEKLYLFLGISIVASSSGFIILYTPIILIFFIEREFRRSLAYVIMTHIGVTDILQLVVHLYTGIVIIFDQNPHIIINKIIGAFMTGLWFSMLAFTFFLTFNRLTTVLLVRYYRFLSSKTLSIVSVVIAYFLFSFAYWTYIIPLLGQNNIMFDYLSMLVWVLMNGIHPIIYLVFNSHLRRSFVQLVTQFSFQRDLSSLTKTIPIKTIFKTM</sequence>
<reference evidence="5" key="1">
    <citation type="submission" date="2016-11" db="UniProtKB">
        <authorList>
            <consortium name="WormBaseParasite"/>
        </authorList>
    </citation>
    <scope>IDENTIFICATION</scope>
</reference>
<dbReference type="InterPro" id="IPR019425">
    <property type="entry name" value="7TM_GPCR_serpentine_rcpt_Srt"/>
</dbReference>
<evidence type="ECO:0000256" key="1">
    <source>
        <dbReference type="SAM" id="MobiDB-lite"/>
    </source>
</evidence>
<feature type="transmembrane region" description="Helical" evidence="2">
    <location>
        <begin position="1483"/>
        <end position="1508"/>
    </location>
</feature>
<evidence type="ECO:0000313" key="4">
    <source>
        <dbReference type="Proteomes" id="UP000095283"/>
    </source>
</evidence>
<evidence type="ECO:0000256" key="2">
    <source>
        <dbReference type="SAM" id="Phobius"/>
    </source>
</evidence>
<feature type="region of interest" description="Disordered" evidence="1">
    <location>
        <begin position="397"/>
        <end position="425"/>
    </location>
</feature>
<feature type="compositionally biased region" description="Polar residues" evidence="1">
    <location>
        <begin position="223"/>
        <end position="236"/>
    </location>
</feature>
<feature type="region of interest" description="Disordered" evidence="1">
    <location>
        <begin position="445"/>
        <end position="473"/>
    </location>
</feature>
<feature type="region of interest" description="Disordered" evidence="1">
    <location>
        <begin position="107"/>
        <end position="133"/>
    </location>
</feature>
<feature type="compositionally biased region" description="Polar residues" evidence="1">
    <location>
        <begin position="65"/>
        <end position="74"/>
    </location>
</feature>
<dbReference type="Pfam" id="PF23154">
    <property type="entry name" value="KANSL3_1st"/>
    <property type="match status" value="1"/>
</dbReference>
<feature type="region of interest" description="Disordered" evidence="1">
    <location>
        <begin position="223"/>
        <end position="259"/>
    </location>
</feature>
<feature type="compositionally biased region" description="Polar residues" evidence="1">
    <location>
        <begin position="462"/>
        <end position="473"/>
    </location>
</feature>
<keyword evidence="2" id="KW-0472">Membrane</keyword>
<feature type="compositionally biased region" description="Basic residues" evidence="1">
    <location>
        <begin position="414"/>
        <end position="423"/>
    </location>
</feature>
<feature type="compositionally biased region" description="Basic and acidic residues" evidence="1">
    <location>
        <begin position="512"/>
        <end position="523"/>
    </location>
</feature>
<dbReference type="SUPFAM" id="SSF81321">
    <property type="entry name" value="Family A G protein-coupled receptor-like"/>
    <property type="match status" value="1"/>
</dbReference>
<feature type="transmembrane region" description="Helical" evidence="2">
    <location>
        <begin position="926"/>
        <end position="954"/>
    </location>
</feature>
<proteinExistence type="predicted"/>
<evidence type="ECO:0000259" key="3">
    <source>
        <dbReference type="Pfam" id="PF23154"/>
    </source>
</evidence>
<feature type="transmembrane region" description="Helical" evidence="2">
    <location>
        <begin position="1267"/>
        <end position="1287"/>
    </location>
</feature>